<evidence type="ECO:0000313" key="3">
    <source>
        <dbReference type="EMBL" id="TRY67510.1"/>
    </source>
</evidence>
<dbReference type="Gene3D" id="1.25.40.90">
    <property type="match status" value="1"/>
</dbReference>
<feature type="compositionally biased region" description="Pro residues" evidence="1">
    <location>
        <begin position="678"/>
        <end position="697"/>
    </location>
</feature>
<proteinExistence type="predicted"/>
<dbReference type="GO" id="GO:0031124">
    <property type="term" value="P:mRNA 3'-end processing"/>
    <property type="evidence" value="ECO:0007669"/>
    <property type="project" value="TreeGrafter"/>
</dbReference>
<dbReference type="AlphaFoldDB" id="A0A553NQ22"/>
<dbReference type="InterPro" id="IPR006569">
    <property type="entry name" value="CID_dom"/>
</dbReference>
<feature type="compositionally biased region" description="Basic residues" evidence="1">
    <location>
        <begin position="734"/>
        <end position="746"/>
    </location>
</feature>
<dbReference type="InterPro" id="IPR008942">
    <property type="entry name" value="ENTH_VHS"/>
</dbReference>
<feature type="compositionally biased region" description="Pro residues" evidence="1">
    <location>
        <begin position="580"/>
        <end position="593"/>
    </location>
</feature>
<protein>
    <recommendedName>
        <fullName evidence="2">CID domain-containing protein</fullName>
    </recommendedName>
</protein>
<feature type="compositionally biased region" description="Polar residues" evidence="1">
    <location>
        <begin position="1"/>
        <end position="10"/>
    </location>
</feature>
<sequence length="746" mass="81417">MAATLSPNSGGATGPSDGKRSEKFEEARFLRELVHLKDTQESIQGLSAWCLRNRKSAYKIARCWLKVIQKVKVEQRLPLFYLVNDVVQHAKKRNVSEMLAKFGPVIRESLPHVREAKIAERVIRVLGIWREREIYDLAFMNELLAIMAGHDHDEGGAKSEADQDIVDNFQPTQLCTQLKIMKALEDDTDYKLKTLQESEVNIIDIEPLRERLKDRQHGNDFINDFEDGRKRMEQYIKALDREIGKRRQVVELLQQGKKYYESLLGEADIVATAYTNFGKRLENVRTKLVTEKLVDLEKNQNLTSISPIPSPDYDAPSPQADEMELELPDDDEPPSHIAINEPAEGSHAAESHYQDQGGPPAPPPPSLRHSLGSAGPVGGDLNSRLDSFRNNIQGTSGHMDTNASFSLPSSSTTTLPSAVPLAPSTASSSNASMGSRRASKSSSSNDYSISEFLTKLASGEAVDVDKFTGGSKLTTKPTAALSDPPRHHAPPAPPRMSAGTPGENFWAGYGGHDPMGPSDMEMEPIPDWQLEARDESPPEEAHYNNVALARMAAKKEVNLISLTREESGTNGGALHVGPPSHAPPPPMTKPPPVMAETHAYSQPPPGPPPHRVHHPPSGLQNMNGGQNGSAPPPPAVPSGARPSLQDRLKSLAGVTFDSAAGGKEGGPWNHQAPGAQPTGPPPPRFHPPGSGPRPPPFFDQGNPNRFPLEGKTNNDFRPYAPVPMRGRGGFRGTRPPRAHFHRGGRW</sequence>
<dbReference type="Pfam" id="PF04818">
    <property type="entry name" value="CID"/>
    <property type="match status" value="1"/>
</dbReference>
<organism evidence="3 4">
    <name type="scientific">Tigriopus californicus</name>
    <name type="common">Marine copepod</name>
    <dbReference type="NCBI Taxonomy" id="6832"/>
    <lineage>
        <taxon>Eukaryota</taxon>
        <taxon>Metazoa</taxon>
        <taxon>Ecdysozoa</taxon>
        <taxon>Arthropoda</taxon>
        <taxon>Crustacea</taxon>
        <taxon>Multicrustacea</taxon>
        <taxon>Hexanauplia</taxon>
        <taxon>Copepoda</taxon>
        <taxon>Harpacticoida</taxon>
        <taxon>Harpacticidae</taxon>
        <taxon>Tigriopus</taxon>
    </lineage>
</organism>
<dbReference type="SMART" id="SM00582">
    <property type="entry name" value="RPR"/>
    <property type="match status" value="1"/>
</dbReference>
<evidence type="ECO:0000313" key="4">
    <source>
        <dbReference type="Proteomes" id="UP000318571"/>
    </source>
</evidence>
<name>A0A553NQ22_TIGCA</name>
<dbReference type="GO" id="GO:0000993">
    <property type="term" value="F:RNA polymerase II complex binding"/>
    <property type="evidence" value="ECO:0007669"/>
    <property type="project" value="TreeGrafter"/>
</dbReference>
<feature type="region of interest" description="Disordered" evidence="1">
    <location>
        <begin position="1"/>
        <end position="21"/>
    </location>
</feature>
<dbReference type="PANTHER" id="PTHR12460:SF40">
    <property type="entry name" value="REGULATION OF NUCLEAR PRE-MRNA DOMAIN-CONTAINING PROTEIN 2"/>
    <property type="match status" value="1"/>
</dbReference>
<feature type="compositionally biased region" description="Polar residues" evidence="1">
    <location>
        <begin position="384"/>
        <end position="403"/>
    </location>
</feature>
<dbReference type="PANTHER" id="PTHR12460">
    <property type="entry name" value="CYCLIN-DEPENDENT KINASE INHIBITOR-RELATED PROTEIN"/>
    <property type="match status" value="1"/>
</dbReference>
<feature type="compositionally biased region" description="Acidic residues" evidence="1">
    <location>
        <begin position="321"/>
        <end position="332"/>
    </location>
</feature>
<comment type="caution">
    <text evidence="3">The sequence shown here is derived from an EMBL/GenBank/DDBJ whole genome shotgun (WGS) entry which is preliminary data.</text>
</comment>
<dbReference type="SUPFAM" id="SSF48464">
    <property type="entry name" value="ENTH/VHS domain"/>
    <property type="match status" value="1"/>
</dbReference>
<dbReference type="CDD" id="cd16981">
    <property type="entry name" value="CID_RPRD_like"/>
    <property type="match status" value="1"/>
</dbReference>
<gene>
    <name evidence="3" type="ORF">TCAL_02754</name>
</gene>
<dbReference type="Proteomes" id="UP000318571">
    <property type="component" value="Chromosome 4"/>
</dbReference>
<dbReference type="OMA" id="MYAEEGP"/>
<feature type="compositionally biased region" description="Low complexity" evidence="1">
    <location>
        <begin position="404"/>
        <end position="447"/>
    </location>
</feature>
<feature type="region of interest" description="Disordered" evidence="1">
    <location>
        <begin position="466"/>
        <end position="523"/>
    </location>
</feature>
<evidence type="ECO:0000259" key="2">
    <source>
        <dbReference type="PROSITE" id="PS51391"/>
    </source>
</evidence>
<feature type="region of interest" description="Disordered" evidence="1">
    <location>
        <begin position="560"/>
        <end position="746"/>
    </location>
</feature>
<keyword evidence="4" id="KW-1185">Reference proteome</keyword>
<dbReference type="OrthoDB" id="10069473at2759"/>
<dbReference type="PROSITE" id="PS51391">
    <property type="entry name" value="CID"/>
    <property type="match status" value="1"/>
</dbReference>
<feature type="region of interest" description="Disordered" evidence="1">
    <location>
        <begin position="302"/>
        <end position="447"/>
    </location>
</feature>
<feature type="domain" description="CID" evidence="2">
    <location>
        <begin position="21"/>
        <end position="151"/>
    </location>
</feature>
<accession>A0A553NQ22</accession>
<evidence type="ECO:0000256" key="1">
    <source>
        <dbReference type="SAM" id="MobiDB-lite"/>
    </source>
</evidence>
<dbReference type="Gene3D" id="6.10.250.2560">
    <property type="match status" value="1"/>
</dbReference>
<dbReference type="EMBL" id="VCGU01000011">
    <property type="protein sequence ID" value="TRY67510.1"/>
    <property type="molecule type" value="Genomic_DNA"/>
</dbReference>
<dbReference type="STRING" id="6832.A0A553NQ22"/>
<reference evidence="3 4" key="1">
    <citation type="journal article" date="2018" name="Nat. Ecol. Evol.">
        <title>Genomic signatures of mitonuclear coevolution across populations of Tigriopus californicus.</title>
        <authorList>
            <person name="Barreto F.S."/>
            <person name="Watson E.T."/>
            <person name="Lima T.G."/>
            <person name="Willett C.S."/>
            <person name="Edmands S."/>
            <person name="Li W."/>
            <person name="Burton R.S."/>
        </authorList>
    </citation>
    <scope>NUCLEOTIDE SEQUENCE [LARGE SCALE GENOMIC DNA]</scope>
    <source>
        <strain evidence="3 4">San Diego</strain>
    </source>
</reference>